<dbReference type="EMBL" id="QQBA01000019">
    <property type="protein sequence ID" value="RDI50229.1"/>
    <property type="molecule type" value="Genomic_DNA"/>
</dbReference>
<proteinExistence type="predicted"/>
<evidence type="ECO:0008006" key="5">
    <source>
        <dbReference type="Google" id="ProtNLM"/>
    </source>
</evidence>
<dbReference type="EMBL" id="VLKX01000019">
    <property type="protein sequence ID" value="TWI44259.1"/>
    <property type="molecule type" value="Genomic_DNA"/>
</dbReference>
<evidence type="ECO:0000313" key="3">
    <source>
        <dbReference type="Proteomes" id="UP000254518"/>
    </source>
</evidence>
<protein>
    <recommendedName>
        <fullName evidence="5">Lipocalin-like protein</fullName>
    </recommendedName>
</protein>
<evidence type="ECO:0000313" key="1">
    <source>
        <dbReference type="EMBL" id="RDI50229.1"/>
    </source>
</evidence>
<dbReference type="Proteomes" id="UP000321392">
    <property type="component" value="Unassembled WGS sequence"/>
</dbReference>
<evidence type="ECO:0000313" key="2">
    <source>
        <dbReference type="EMBL" id="TWI44259.1"/>
    </source>
</evidence>
<sequence length="144" mass="16134">MKKRIILVAFLTIFSSCSEDEAEAIVTTDYYGKWNLVSLTGRLQNSETTGAAMAWQEFYLFNTNGTFTKSREENSIKTTLSGTYTTTTQFDGIFFELTYPIDSEIIGSCYGNQKEVLFLNANNSLSSTWSYCDGPGLKYKKPVG</sequence>
<keyword evidence="3" id="KW-1185">Reference proteome</keyword>
<reference evidence="2" key="3">
    <citation type="submission" date="2019-07" db="EMBL/GenBank/DDBJ databases">
        <authorList>
            <person name="Whitman W."/>
            <person name="Huntemann M."/>
            <person name="Clum A."/>
            <person name="Pillay M."/>
            <person name="Palaniappan K."/>
            <person name="Varghese N."/>
            <person name="Mikhailova N."/>
            <person name="Stamatis D."/>
            <person name="Reddy T."/>
            <person name="Daum C."/>
            <person name="Shapiro N."/>
            <person name="Ivanova N."/>
            <person name="Kyrpides N."/>
            <person name="Woyke T."/>
        </authorList>
    </citation>
    <scope>NUCLEOTIDE SEQUENCE</scope>
    <source>
        <strain evidence="2">CGMCC 1.5380</strain>
    </source>
</reference>
<dbReference type="AlphaFoldDB" id="A0A562PIJ6"/>
<dbReference type="RefSeq" id="WP_114755234.1">
    <property type="nucleotide sequence ID" value="NZ_QQBA01000019.1"/>
</dbReference>
<dbReference type="Proteomes" id="UP000254518">
    <property type="component" value="Unassembled WGS sequence"/>
</dbReference>
<dbReference type="PROSITE" id="PS51257">
    <property type="entry name" value="PROKAR_LIPOPROTEIN"/>
    <property type="match status" value="1"/>
</dbReference>
<reference evidence="1 3" key="2">
    <citation type="submission" date="2018-07" db="EMBL/GenBank/DDBJ databases">
        <title>Genomic Encyclopedia of Type Strains, Phase IV (KMG-IV): sequencing the most valuable type-strain genomes for metagenomic binning, comparative biology and taxonomic classification.</title>
        <authorList>
            <person name="Goeker M."/>
        </authorList>
    </citation>
    <scope>NUCLEOTIDE SEQUENCE [LARGE SCALE GENOMIC DNA]</scope>
    <source>
        <strain evidence="1 3">DSM 19728</strain>
    </source>
</reference>
<reference evidence="2 4" key="1">
    <citation type="journal article" date="2015" name="Stand. Genomic Sci.">
        <title>Genomic Encyclopedia of Bacterial and Archaeal Type Strains, Phase III: the genomes of soil and plant-associated and newly described type strains.</title>
        <authorList>
            <person name="Whitman W.B."/>
            <person name="Woyke T."/>
            <person name="Klenk H.P."/>
            <person name="Zhou Y."/>
            <person name="Lilburn T.G."/>
            <person name="Beck B.J."/>
            <person name="De Vos P."/>
            <person name="Vandamme P."/>
            <person name="Eisen J.A."/>
            <person name="Garrity G."/>
            <person name="Hugenholtz P."/>
            <person name="Kyrpides N.C."/>
        </authorList>
    </citation>
    <scope>NUCLEOTIDE SEQUENCE [LARGE SCALE GENOMIC DNA]</scope>
    <source>
        <strain evidence="2 4">CGMCC 1.5380</strain>
    </source>
</reference>
<name>A0A562PIJ6_9FLAO</name>
<dbReference type="OrthoDB" id="882993at2"/>
<gene>
    <name evidence="1" type="ORF">DFR66_1191</name>
    <name evidence="2" type="ORF">IQ02_02689</name>
</gene>
<accession>A0A562PIJ6</accession>
<comment type="caution">
    <text evidence="2">The sequence shown here is derived from an EMBL/GenBank/DDBJ whole genome shotgun (WGS) entry which is preliminary data.</text>
</comment>
<organism evidence="2 4">
    <name type="scientific">Flavobacterium glaciei</name>
    <dbReference type="NCBI Taxonomy" id="386300"/>
    <lineage>
        <taxon>Bacteria</taxon>
        <taxon>Pseudomonadati</taxon>
        <taxon>Bacteroidota</taxon>
        <taxon>Flavobacteriia</taxon>
        <taxon>Flavobacteriales</taxon>
        <taxon>Flavobacteriaceae</taxon>
        <taxon>Flavobacterium</taxon>
    </lineage>
</organism>
<evidence type="ECO:0000313" key="4">
    <source>
        <dbReference type="Proteomes" id="UP000321392"/>
    </source>
</evidence>